<keyword evidence="5 6" id="KW-0472">Membrane</keyword>
<dbReference type="InterPro" id="IPR003838">
    <property type="entry name" value="ABC3_permease_C"/>
</dbReference>
<gene>
    <name evidence="9" type="ORF">JFL43_21055</name>
</gene>
<keyword evidence="10" id="KW-1185">Reference proteome</keyword>
<proteinExistence type="predicted"/>
<dbReference type="PANTHER" id="PTHR30572:SF9">
    <property type="entry name" value="ABC TRANSPORTER PERMEASE PROTEIN"/>
    <property type="match status" value="1"/>
</dbReference>
<dbReference type="InterPro" id="IPR025857">
    <property type="entry name" value="MacB_PCD"/>
</dbReference>
<evidence type="ECO:0000256" key="1">
    <source>
        <dbReference type="ARBA" id="ARBA00004651"/>
    </source>
</evidence>
<accession>A0ABS1HCV4</accession>
<feature type="transmembrane region" description="Helical" evidence="6">
    <location>
        <begin position="446"/>
        <end position="469"/>
    </location>
</feature>
<feature type="transmembrane region" description="Helical" evidence="6">
    <location>
        <begin position="317"/>
        <end position="338"/>
    </location>
</feature>
<evidence type="ECO:0000259" key="8">
    <source>
        <dbReference type="Pfam" id="PF12704"/>
    </source>
</evidence>
<evidence type="ECO:0000256" key="5">
    <source>
        <dbReference type="ARBA" id="ARBA00023136"/>
    </source>
</evidence>
<evidence type="ECO:0000259" key="7">
    <source>
        <dbReference type="Pfam" id="PF02687"/>
    </source>
</evidence>
<keyword evidence="3 6" id="KW-0812">Transmembrane</keyword>
<evidence type="ECO:0000256" key="6">
    <source>
        <dbReference type="SAM" id="Phobius"/>
    </source>
</evidence>
<keyword evidence="2" id="KW-1003">Cell membrane</keyword>
<comment type="caution">
    <text evidence="9">The sequence shown here is derived from an EMBL/GenBank/DDBJ whole genome shotgun (WGS) entry which is preliminary data.</text>
</comment>
<dbReference type="Pfam" id="PF12704">
    <property type="entry name" value="MacB_PCD"/>
    <property type="match status" value="1"/>
</dbReference>
<evidence type="ECO:0000256" key="4">
    <source>
        <dbReference type="ARBA" id="ARBA00022989"/>
    </source>
</evidence>
<sequence length="481" mass="52451">MNFIKRAFLSVRARKGKSLILFTVFLVVANLTLAGFAMQNVTETASDLARKKLGVEVTLGLDHEKLQKYIEKQVEENPNERINIPEISTDEADKLAKSSFVKNFNYLKEAYGLADGFKPIEVDENESEGAVAFAGGGQNADREMPNIAITGVRSSDLLKGFTEGTEKIIKGRPITAEDKGKKVALIEKQLAKQNKLKVGDKVKVKTDDGKSKIKVEIIGIYEASDTGQQPPIAFMKPSNKIYVTCESIKGFSRNKDMKGTPIDSAAYNLTDPDHIDAFKALGKKTDIDFDLFKLDAHDALYKKMVGPIENMATTSKWIVYMVSITGSIILGLIIMLTIKERRKELGILLAIGEKKGKLIGQLLVEVVCIAVLAFSLSIFTGGAVSQKMGDNLLQKEITASEEQENNSGQQTHSGMVTSSASVMDGDLDKDVDPIDNIDVSVTSQDILNLGGLGLLIAILATLLPALSILRLNPKDILLKDE</sequence>
<dbReference type="InterPro" id="IPR050250">
    <property type="entry name" value="Macrolide_Exporter_MacB"/>
</dbReference>
<feature type="transmembrane region" description="Helical" evidence="6">
    <location>
        <begin position="358"/>
        <end position="379"/>
    </location>
</feature>
<dbReference type="EMBL" id="JAEOAH010000058">
    <property type="protein sequence ID" value="MBK3497270.1"/>
    <property type="molecule type" value="Genomic_DNA"/>
</dbReference>
<dbReference type="RefSeq" id="WP_200750566.1">
    <property type="nucleotide sequence ID" value="NZ_JAEOAH010000058.1"/>
</dbReference>
<organism evidence="9 10">
    <name type="scientific">Viridibacillus soli</name>
    <dbReference type="NCBI Taxonomy" id="2798301"/>
    <lineage>
        <taxon>Bacteria</taxon>
        <taxon>Bacillati</taxon>
        <taxon>Bacillota</taxon>
        <taxon>Bacilli</taxon>
        <taxon>Bacillales</taxon>
        <taxon>Caryophanaceae</taxon>
        <taxon>Viridibacillus</taxon>
    </lineage>
</organism>
<evidence type="ECO:0000313" key="10">
    <source>
        <dbReference type="Proteomes" id="UP000618943"/>
    </source>
</evidence>
<feature type="domain" description="MacB-like periplasmic core" evidence="8">
    <location>
        <begin position="127"/>
        <end position="279"/>
    </location>
</feature>
<evidence type="ECO:0000256" key="3">
    <source>
        <dbReference type="ARBA" id="ARBA00022692"/>
    </source>
</evidence>
<name>A0ABS1HCV4_9BACL</name>
<evidence type="ECO:0000313" key="9">
    <source>
        <dbReference type="EMBL" id="MBK3497270.1"/>
    </source>
</evidence>
<keyword evidence="4 6" id="KW-1133">Transmembrane helix</keyword>
<dbReference type="PANTHER" id="PTHR30572">
    <property type="entry name" value="MEMBRANE COMPONENT OF TRANSPORTER-RELATED"/>
    <property type="match status" value="1"/>
</dbReference>
<dbReference type="Pfam" id="PF02687">
    <property type="entry name" value="FtsX"/>
    <property type="match status" value="1"/>
</dbReference>
<comment type="subcellular location">
    <subcellularLocation>
        <location evidence="1">Cell membrane</location>
        <topology evidence="1">Multi-pass membrane protein</topology>
    </subcellularLocation>
</comment>
<dbReference type="Proteomes" id="UP000618943">
    <property type="component" value="Unassembled WGS sequence"/>
</dbReference>
<protein>
    <submittedName>
        <fullName evidence="9">ABC transporter permease</fullName>
    </submittedName>
</protein>
<feature type="domain" description="ABC3 transporter permease C-terminal" evidence="7">
    <location>
        <begin position="319"/>
        <end position="473"/>
    </location>
</feature>
<evidence type="ECO:0000256" key="2">
    <source>
        <dbReference type="ARBA" id="ARBA00022475"/>
    </source>
</evidence>
<reference evidence="9 10" key="1">
    <citation type="submission" date="2020-12" db="EMBL/GenBank/DDBJ databases">
        <title>YIM B01967 draft genome.</title>
        <authorList>
            <person name="Yan X."/>
        </authorList>
    </citation>
    <scope>NUCLEOTIDE SEQUENCE [LARGE SCALE GENOMIC DNA]</scope>
    <source>
        <strain evidence="9 10">YIM B01967</strain>
    </source>
</reference>